<protein>
    <submittedName>
        <fullName evidence="1">Protein containing DUF386</fullName>
    </submittedName>
</protein>
<dbReference type="InterPro" id="IPR037012">
    <property type="entry name" value="NanQ/TabA/YiaL_sf"/>
</dbReference>
<dbReference type="PATRIC" id="fig|929558.5.peg.1000"/>
<proteinExistence type="predicted"/>
<dbReference type="NCBIfam" id="TIGR00022">
    <property type="entry name" value="YhcH/YjgK/YiaL family protein"/>
    <property type="match status" value="1"/>
</dbReference>
<dbReference type="RefSeq" id="WP_008335438.1">
    <property type="nucleotide sequence ID" value="NZ_AFRZ01000001.1"/>
</dbReference>
<dbReference type="InterPro" id="IPR004375">
    <property type="entry name" value="NanQ/TabA/YiaL"/>
</dbReference>
<dbReference type="OrthoDB" id="6196468at2"/>
<dbReference type="PANTHER" id="PTHR34986:SF1">
    <property type="entry name" value="PROTEIN YIAL"/>
    <property type="match status" value="1"/>
</dbReference>
<dbReference type="HOGENOM" id="CLU_107139_3_1_7"/>
<evidence type="ECO:0000313" key="1">
    <source>
        <dbReference type="EMBL" id="EHP29529.1"/>
    </source>
</evidence>
<comment type="caution">
    <text evidence="1">The sequence shown here is derived from an EMBL/GenBank/DDBJ whole genome shotgun (WGS) entry which is preliminary data.</text>
</comment>
<evidence type="ECO:0000313" key="2">
    <source>
        <dbReference type="Proteomes" id="UP000006431"/>
    </source>
</evidence>
<dbReference type="PANTHER" id="PTHR34986">
    <property type="entry name" value="EVOLVED BETA-GALACTOSIDASE SUBUNIT BETA"/>
    <property type="match status" value="1"/>
</dbReference>
<gene>
    <name evidence="1" type="ORF">SMGD1_1005</name>
</gene>
<organism evidence="1 2">
    <name type="scientific">Sulfurimonas gotlandica (strain DSM 19862 / JCM 16533 / GD1)</name>
    <dbReference type="NCBI Taxonomy" id="929558"/>
    <lineage>
        <taxon>Bacteria</taxon>
        <taxon>Pseudomonadati</taxon>
        <taxon>Campylobacterota</taxon>
        <taxon>Epsilonproteobacteria</taxon>
        <taxon>Campylobacterales</taxon>
        <taxon>Sulfurimonadaceae</taxon>
        <taxon>Sulfurimonas</taxon>
    </lineage>
</organism>
<dbReference type="AlphaFoldDB" id="B6BGA3"/>
<dbReference type="SUPFAM" id="SSF51197">
    <property type="entry name" value="Clavaminate synthase-like"/>
    <property type="match status" value="1"/>
</dbReference>
<dbReference type="Proteomes" id="UP000006431">
    <property type="component" value="Unassembled WGS sequence"/>
</dbReference>
<name>B6BGA3_SULGG</name>
<dbReference type="EMBL" id="AFRZ01000001">
    <property type="protein sequence ID" value="EHP29529.1"/>
    <property type="molecule type" value="Genomic_DNA"/>
</dbReference>
<reference evidence="1 2" key="1">
    <citation type="journal article" date="2012" name="Proc. Natl. Acad. Sci. U.S.A.">
        <title>Genome and physiology of a model Epsilonproteobacterium responsible for sulfide detoxification in marine oxygen depletion zones.</title>
        <authorList>
            <person name="Grote J."/>
            <person name="Schott T."/>
            <person name="Bruckner C.G."/>
            <person name="Glockner F.O."/>
            <person name="Jost G."/>
            <person name="Teeling H."/>
            <person name="Labrenz M."/>
            <person name="Jurgens K."/>
        </authorList>
    </citation>
    <scope>NUCLEOTIDE SEQUENCE [LARGE SCALE GENOMIC DNA]</scope>
    <source>
        <strain evidence="1 2">GD1</strain>
    </source>
</reference>
<dbReference type="GO" id="GO:0005829">
    <property type="term" value="C:cytosol"/>
    <property type="evidence" value="ECO:0007669"/>
    <property type="project" value="TreeGrafter"/>
</dbReference>
<accession>B6BGA3</accession>
<dbReference type="Gene3D" id="2.60.120.370">
    <property type="entry name" value="YhcH/YjgK/YiaL"/>
    <property type="match status" value="1"/>
</dbReference>
<accession>H1FY22</accession>
<dbReference type="eggNOG" id="COG2731">
    <property type="taxonomic scope" value="Bacteria"/>
</dbReference>
<keyword evidence="2" id="KW-1185">Reference proteome</keyword>
<dbReference type="Pfam" id="PF04074">
    <property type="entry name" value="DUF386"/>
    <property type="match status" value="1"/>
</dbReference>
<sequence>MIIDKLENSNMYNFGEAWKIAFDFLSSLTPDSEDMRYNIQGDDIFAIVMSYKTTLPQTAILESHREYVDIQTVIVGRECFECSFRDSLAVDMPYDKSKDLELYKRITTGHTSVNVIPGTFVMLFPHDAHMAGLMIDDKEEVVKKVVVKIKTELLKIV</sequence>